<dbReference type="Pfam" id="PF00106">
    <property type="entry name" value="adh_short"/>
    <property type="match status" value="1"/>
</dbReference>
<dbReference type="PRINTS" id="PR00081">
    <property type="entry name" value="GDHRDH"/>
</dbReference>
<dbReference type="Proteomes" id="UP000180043">
    <property type="component" value="Unassembled WGS sequence"/>
</dbReference>
<evidence type="ECO:0000313" key="4">
    <source>
        <dbReference type="Proteomes" id="UP000180043"/>
    </source>
</evidence>
<proteinExistence type="inferred from homology"/>
<name>A0A1S1LPQ0_MYCCH</name>
<dbReference type="InterPro" id="IPR002347">
    <property type="entry name" value="SDR_fam"/>
</dbReference>
<dbReference type="RefSeq" id="WP_057967854.1">
    <property type="nucleotide sequence ID" value="NZ_MLII01000030.1"/>
</dbReference>
<dbReference type="EMBL" id="MLIQ01000013">
    <property type="protein sequence ID" value="OHU57624.1"/>
    <property type="molecule type" value="Genomic_DNA"/>
</dbReference>
<sequence length="314" mass="33739">MRRTGNRSLILTGATSGLGSALAQLLSVSGSYRLIMLCRNEIRRAELIGRFGTDDVHYVVCDLAVLESVREAAAELNNAVRAGDLGPIGSVVLNAGIHPGRRPGSAYGGLDSTMVTNLIAPHLLLGLLSPSLDAEARVVFVGSGAHDRRRWWTGLPEPSGLPLAQACLPGALGGPQAYVTSKRGTVELCRAYSERVPDDYAVLSYDPGIMPATGITRNMNGLSRWLFRSILTRFENSEGFSTPERSAAWLHEFLTRGDTAPGLAYAKIDRYLPWPTASSTEAARALYHETNEIAGITAGLVAPWWFEAGHPPSD</sequence>
<evidence type="ECO:0000256" key="2">
    <source>
        <dbReference type="ARBA" id="ARBA00023002"/>
    </source>
</evidence>
<comment type="caution">
    <text evidence="3">The sequence shown here is derived from an EMBL/GenBank/DDBJ whole genome shotgun (WGS) entry which is preliminary data.</text>
</comment>
<dbReference type="InterPro" id="IPR036291">
    <property type="entry name" value="NAD(P)-bd_dom_sf"/>
</dbReference>
<evidence type="ECO:0000313" key="3">
    <source>
        <dbReference type="EMBL" id="OHU57624.1"/>
    </source>
</evidence>
<comment type="similarity">
    <text evidence="1">Belongs to the short-chain dehydrogenases/reductases (SDR) family.</text>
</comment>
<accession>A0A1S1LPQ0</accession>
<dbReference type="GO" id="GO:0016491">
    <property type="term" value="F:oxidoreductase activity"/>
    <property type="evidence" value="ECO:0007669"/>
    <property type="project" value="UniProtKB-KW"/>
</dbReference>
<reference evidence="3 4" key="1">
    <citation type="submission" date="2016-10" db="EMBL/GenBank/DDBJ databases">
        <title>Evaluation of Human, Veterinary and Environmental Mycobacterium chelonae Isolates by Core Genome Phylogenomic Analysis, Targeted Gene Comparison, and Anti-microbial Susceptibility Patterns: A Tale of Mistaken Identities.</title>
        <authorList>
            <person name="Fogelson S.B."/>
            <person name="Camus A.C."/>
            <person name="Lorenz W."/>
            <person name="Vasireddy R."/>
            <person name="Vasireddy S."/>
            <person name="Smith T."/>
            <person name="Brown-Elliott B.A."/>
            <person name="Wallace R.J.Jr."/>
            <person name="Hasan N.A."/>
            <person name="Reischl U."/>
            <person name="Sanchez S."/>
        </authorList>
    </citation>
    <scope>NUCLEOTIDE SEQUENCE [LARGE SCALE GENOMIC DNA]</scope>
    <source>
        <strain evidence="3 4">15515</strain>
    </source>
</reference>
<gene>
    <name evidence="3" type="ORF">BKG82_07970</name>
</gene>
<dbReference type="PANTHER" id="PTHR24320:SF266">
    <property type="entry name" value="DEHYDROGENASE_REDUCTASE SDR FAMILY MEMBER 12"/>
    <property type="match status" value="1"/>
</dbReference>
<protein>
    <submittedName>
        <fullName evidence="3">Dehydrogenase</fullName>
    </submittedName>
</protein>
<evidence type="ECO:0000256" key="1">
    <source>
        <dbReference type="ARBA" id="ARBA00006484"/>
    </source>
</evidence>
<dbReference type="SUPFAM" id="SSF51735">
    <property type="entry name" value="NAD(P)-binding Rossmann-fold domains"/>
    <property type="match status" value="1"/>
</dbReference>
<dbReference type="AlphaFoldDB" id="A0A1S1LPQ0"/>
<keyword evidence="2" id="KW-0560">Oxidoreductase</keyword>
<dbReference type="Gene3D" id="3.40.50.720">
    <property type="entry name" value="NAD(P)-binding Rossmann-like Domain"/>
    <property type="match status" value="1"/>
</dbReference>
<dbReference type="PANTHER" id="PTHR24320">
    <property type="entry name" value="RETINOL DEHYDROGENASE"/>
    <property type="match status" value="1"/>
</dbReference>
<organism evidence="3 4">
    <name type="scientific">Mycobacteroides chelonae</name>
    <name type="common">Mycobacterium chelonae</name>
    <dbReference type="NCBI Taxonomy" id="1774"/>
    <lineage>
        <taxon>Bacteria</taxon>
        <taxon>Bacillati</taxon>
        <taxon>Actinomycetota</taxon>
        <taxon>Actinomycetes</taxon>
        <taxon>Mycobacteriales</taxon>
        <taxon>Mycobacteriaceae</taxon>
        <taxon>Mycobacteroides</taxon>
    </lineage>
</organism>